<proteinExistence type="predicted"/>
<dbReference type="RefSeq" id="WP_146885777.1">
    <property type="nucleotide sequence ID" value="NZ_BJXB01000013.1"/>
</dbReference>
<keyword evidence="2" id="KW-1185">Reference proteome</keyword>
<dbReference type="EMBL" id="BJXB01000013">
    <property type="protein sequence ID" value="GEM47496.1"/>
    <property type="molecule type" value="Genomic_DNA"/>
</dbReference>
<sequence>MLYRHGDVLIQAIKTLPRGAQERPGTILARGELTGHSHRIQDPATVQLWHLNGEIFIEVKADTALLIHEEHKTIPLPRGLYKSWMQREYTPQEIRRVLD</sequence>
<dbReference type="OrthoDB" id="489312at2"/>
<evidence type="ECO:0000313" key="2">
    <source>
        <dbReference type="Proteomes" id="UP000321306"/>
    </source>
</evidence>
<gene>
    <name evidence="1" type="ORF">DC3_31310</name>
</gene>
<dbReference type="Proteomes" id="UP000321306">
    <property type="component" value="Unassembled WGS sequence"/>
</dbReference>
<protein>
    <submittedName>
        <fullName evidence="1">Uncharacterized protein</fullName>
    </submittedName>
</protein>
<reference evidence="1 2" key="1">
    <citation type="submission" date="2019-07" db="EMBL/GenBank/DDBJ databases">
        <title>Whole genome shotgun sequence of Deinococcus cellulosilyticus NBRC 106333.</title>
        <authorList>
            <person name="Hosoyama A."/>
            <person name="Uohara A."/>
            <person name="Ohji S."/>
            <person name="Ichikawa N."/>
        </authorList>
    </citation>
    <scope>NUCLEOTIDE SEQUENCE [LARGE SCALE GENOMIC DNA]</scope>
    <source>
        <strain evidence="1 2">NBRC 106333</strain>
    </source>
</reference>
<evidence type="ECO:0000313" key="1">
    <source>
        <dbReference type="EMBL" id="GEM47496.1"/>
    </source>
</evidence>
<comment type="caution">
    <text evidence="1">The sequence shown here is derived from an EMBL/GenBank/DDBJ whole genome shotgun (WGS) entry which is preliminary data.</text>
</comment>
<accession>A0A511N4X3</accession>
<organism evidence="1 2">
    <name type="scientific">Deinococcus cellulosilyticus (strain DSM 18568 / NBRC 106333 / KACC 11606 / 5516J-15)</name>
    <dbReference type="NCBI Taxonomy" id="1223518"/>
    <lineage>
        <taxon>Bacteria</taxon>
        <taxon>Thermotogati</taxon>
        <taxon>Deinococcota</taxon>
        <taxon>Deinococci</taxon>
        <taxon>Deinococcales</taxon>
        <taxon>Deinococcaceae</taxon>
        <taxon>Deinococcus</taxon>
    </lineage>
</organism>
<name>A0A511N4X3_DEIC1</name>
<dbReference type="AlphaFoldDB" id="A0A511N4X3"/>